<reference evidence="6 7" key="1">
    <citation type="submission" date="2023-06" db="EMBL/GenBank/DDBJ databases">
        <title>Alteromonas sp. ASW11-36 isolated from intertidal sand.</title>
        <authorList>
            <person name="Li Y."/>
        </authorList>
    </citation>
    <scope>NUCLEOTIDE SEQUENCE [LARGE SCALE GENOMIC DNA]</scope>
    <source>
        <strain evidence="6 7">ASW11-36</strain>
    </source>
</reference>
<keyword evidence="3" id="KW-0812">Transmembrane</keyword>
<dbReference type="InterPro" id="IPR011625">
    <property type="entry name" value="A2M_N_BRD"/>
</dbReference>
<dbReference type="Pfam" id="PF00207">
    <property type="entry name" value="A2M"/>
    <property type="match status" value="1"/>
</dbReference>
<sequence>MQALVRLLMLPIKLLALLVGQISWSMPPWLVALNQLRTRKPAAFTFTLVAFAALSYALYSGFYYYQNLPQPQLVTAQIESPPALTEYEFDIEAEPNPLYVQFVFKQPSTESSGDLSQLAEFPSVAPLADVDALINSGITITPYVEGEWRWYDDRTIEFKPLADWEPGKTYTLNFTQDTFSSGLEFESYEYRFTTQPFAFEVRGNGFELTPDQGLGQAYVEYRFSHPVDIASFKKRFKAGYQADDGEFSEPIAVDFAFSDNQFSATAVIPVTELPEQPRIIQAQLQSGVSSAIGGEGLQKDSIERVVIPDKYSFLKVEESYTEILRNEDNTPEQFLMLSFTDAISRAVLLDKLELYVLPDSDQPNGKSYWRSPREVTPQILAQTPQLDFVLMPTAEESSRDFQLRFDTDSKHQLYLRVNSGLKSSKGFVQRTPFDKVLNAPDYPQEIAIMGDGSILTTSSDQRLPFLTRGINHVKVRIGRVKDNALFHLVSQTQGDISNPDFTGWDFSAENLAEFEQRILRVGQQSTHIKEADFASISLGELMQQSSQNLGLFFVEIVGWDAQRERQIYGAGDQRLVMITDLGVLVKTDNDDRHHVFVQQLSAGRPQGGAKIELVAKNGTALFSKVTDANGYAVFPSTEGYEREKTPTVYVISHRDDVSFIPFNRYSRQINFSRFDVGGEYNYGGDNNAVKGFLFTDRGIYRPGETVNLAAIVKSANFAPSSDFPLELVIRDAQYNEVESHTLALGQFGFFDHQFVTKPNFSTGEYTATLYLVRNRGKQQSRAREVGYVYFSVEAFQPDTLANQTTIKDIPDKGWVTADAVTANVELVNLFGVPAQSRRVRGNVSLYPTEFKFDQFDGYTFNQQVSELSGDDNIDSVEFNLPEKSTDATGRSVFNLDFSQYPAGTYIARVTTEGFEPSGGRSVFATRAFWYSPWPYLMGYKVNGDLSYIQKGSERILTLVAVDAEINPVQLTDLTVRVSQQRNVSTLVKQYNGRYEYETIKQRELLTESPLNLSKPEQEYPLETATPGNYIVEFISDNGRVLTAISYTVVGTSNNTGNIDNTAELTLNLDRSDYRPGDTLELNIQAPYLGSGLISIESDEVHAFQWFTATSLSSVHSIQIPHDIEGNAYVNVAYIRDVDSPEVFTSPLSYAVKPFYIDRSKRNIDMDITIPEIAQPGQVMRIDVDVEQTSKLVVYAVDMGILQVADYRLPEPIDHFLRKQALSVRTMQIMDLLLPDFKIMQELSAPGGDAEAQRNRVLVTGSRLRTTENPFARSVREPVVYWSGIVDAQAGVNSVDFAVPDDFTGGLQVMAVAVNDDAMGSTQANNVVRGPFVLTPNVLNQVAPGDEFEVTLGLINLVENTPSDAQVALRLTTSEHVEVVGESSLTLAVAEGEEKAVTFRLKTTGQMGEGRLVFAADLTDATGKTWQAKRQASFSVRPASPFKVAITSGVDAEGELTRNINTVLYPQYSTQQLNASISPLVIGAGLSDYLAAFPHGCTEQIVSQVFPLVGLASLRDYAPDNDVIEQHFEAVISALQQRQSYRGGFSYWPGARSDDNAVTIYVTQFLLDAKELGFAVPTNMLNSALNYIEGEAQNLLRQTIDEVSQHRLVDMRTQAQAIYLITRSGTVTTNLLVDLQARLQKHFTSAWQADVTSTYMAASFALLQQQELAAQLLAGYQLNDSDQRVEQAIGGAMHGLALDAQYLYLVAKHFSDELPTIAPAAIESVTTAIYRGYFNTISAAYSMLALGAVHQQLGDEHVRTLDQSIRFTQVVDGQRTVIAPSFTPFARIEYASNASTVSATLPEFEQQPLYFVDVQAGYPAQDHWQQPITAETSGIEVLRDFLNSDGEVVNEATVGDELTVRIRLRATAQEVINNVAVIDLLPGGFEVLRNSVDRTAGRWNSQYIDIRDDRIVYYGQVSARMTEIQYQVQLTAAGTFVVPQTQAESMYDLSVSGTSATATFTVAGAE</sequence>
<dbReference type="InterPro" id="IPR041203">
    <property type="entry name" value="Bact_A2M_MG5"/>
</dbReference>
<evidence type="ECO:0000259" key="5">
    <source>
        <dbReference type="SMART" id="SM01360"/>
    </source>
</evidence>
<dbReference type="InterPro" id="IPR021868">
    <property type="entry name" value="Alpha_2_Macroglob_MG3"/>
</dbReference>
<dbReference type="Gene3D" id="1.50.10.20">
    <property type="match status" value="1"/>
</dbReference>
<evidence type="ECO:0000313" key="6">
    <source>
        <dbReference type="EMBL" id="MDM7862111.1"/>
    </source>
</evidence>
<gene>
    <name evidence="6" type="ORF">QTP81_16015</name>
</gene>
<dbReference type="InterPro" id="IPR008930">
    <property type="entry name" value="Terpenoid_cyclase/PrenylTrfase"/>
</dbReference>
<accession>A0ABT7T122</accession>
<name>A0ABT7T122_9ALTE</name>
<evidence type="ECO:0000313" key="7">
    <source>
        <dbReference type="Proteomes" id="UP001234343"/>
    </source>
</evidence>
<dbReference type="InterPro" id="IPR002890">
    <property type="entry name" value="MG2"/>
</dbReference>
<dbReference type="Pfam" id="PF01835">
    <property type="entry name" value="MG2"/>
    <property type="match status" value="1"/>
</dbReference>
<dbReference type="InterPro" id="IPR041246">
    <property type="entry name" value="Bact_MG10"/>
</dbReference>
<dbReference type="Pfam" id="PF17973">
    <property type="entry name" value="bMG10"/>
    <property type="match status" value="1"/>
</dbReference>
<dbReference type="SMART" id="SM01360">
    <property type="entry name" value="A2M"/>
    <property type="match status" value="1"/>
</dbReference>
<dbReference type="Pfam" id="PF11974">
    <property type="entry name" value="bMG3"/>
    <property type="match status" value="1"/>
</dbReference>
<dbReference type="RefSeq" id="WP_289366865.1">
    <property type="nucleotide sequence ID" value="NZ_JAUCBP010000013.1"/>
</dbReference>
<keyword evidence="2" id="KW-0732">Signal</keyword>
<organism evidence="6 7">
    <name type="scientific">Alteromonas arenosi</name>
    <dbReference type="NCBI Taxonomy" id="3055817"/>
    <lineage>
        <taxon>Bacteria</taxon>
        <taxon>Pseudomonadati</taxon>
        <taxon>Pseudomonadota</taxon>
        <taxon>Gammaproteobacteria</taxon>
        <taxon>Alteromonadales</taxon>
        <taxon>Alteromonadaceae</taxon>
        <taxon>Alteromonas/Salinimonas group</taxon>
        <taxon>Alteromonas</taxon>
    </lineage>
</organism>
<comment type="similarity">
    <text evidence="1">Belongs to the protease inhibitor I39 (alpha-2-macroglobulin) family. Bacterial alpha-2-macroglobulin subfamily.</text>
</comment>
<feature type="transmembrane region" description="Helical" evidence="3">
    <location>
        <begin position="43"/>
        <end position="65"/>
    </location>
</feature>
<dbReference type="InterPro" id="IPR051802">
    <property type="entry name" value="YfhM-like"/>
</dbReference>
<comment type="caution">
    <text evidence="6">The sequence shown here is derived from an EMBL/GenBank/DDBJ whole genome shotgun (WGS) entry which is preliminary data.</text>
</comment>
<dbReference type="InterPro" id="IPR001599">
    <property type="entry name" value="Macroglobln_a2"/>
</dbReference>
<protein>
    <submittedName>
        <fullName evidence="6">Alpha-2-macroglobulin</fullName>
    </submittedName>
</protein>
<dbReference type="Gene3D" id="2.60.40.3710">
    <property type="match status" value="1"/>
</dbReference>
<dbReference type="SMART" id="SM01359">
    <property type="entry name" value="A2M_N_2"/>
    <property type="match status" value="1"/>
</dbReference>
<evidence type="ECO:0000256" key="2">
    <source>
        <dbReference type="ARBA" id="ARBA00022729"/>
    </source>
</evidence>
<dbReference type="EMBL" id="JAUCBP010000013">
    <property type="protein sequence ID" value="MDM7862111.1"/>
    <property type="molecule type" value="Genomic_DNA"/>
</dbReference>
<dbReference type="Proteomes" id="UP001234343">
    <property type="component" value="Unassembled WGS sequence"/>
</dbReference>
<dbReference type="PANTHER" id="PTHR40094">
    <property type="entry name" value="ALPHA-2-MACROGLOBULIN HOMOLOG"/>
    <property type="match status" value="1"/>
</dbReference>
<proteinExistence type="inferred from homology"/>
<dbReference type="Gene3D" id="2.60.40.1930">
    <property type="match status" value="1"/>
</dbReference>
<keyword evidence="7" id="KW-1185">Reference proteome</keyword>
<feature type="domain" description="Alpha-2-macroglobulin bait region" evidence="4">
    <location>
        <begin position="1064"/>
        <end position="1203"/>
    </location>
</feature>
<dbReference type="SUPFAM" id="SSF48239">
    <property type="entry name" value="Terpenoid cyclases/Protein prenyltransferases"/>
    <property type="match status" value="1"/>
</dbReference>
<keyword evidence="3" id="KW-1133">Transmembrane helix</keyword>
<evidence type="ECO:0000256" key="3">
    <source>
        <dbReference type="SAM" id="Phobius"/>
    </source>
</evidence>
<dbReference type="PANTHER" id="PTHR40094:SF1">
    <property type="entry name" value="UBIQUITIN DOMAIN-CONTAINING PROTEIN"/>
    <property type="match status" value="1"/>
</dbReference>
<evidence type="ECO:0000256" key="1">
    <source>
        <dbReference type="ARBA" id="ARBA00010556"/>
    </source>
</evidence>
<evidence type="ECO:0000259" key="4">
    <source>
        <dbReference type="SMART" id="SM01359"/>
    </source>
</evidence>
<feature type="domain" description="Alpha-2-macroglobulin" evidence="5">
    <location>
        <begin position="1278"/>
        <end position="1368"/>
    </location>
</feature>
<keyword evidence="3" id="KW-0472">Membrane</keyword>
<dbReference type="CDD" id="cd02891">
    <property type="entry name" value="A2M_like"/>
    <property type="match status" value="1"/>
</dbReference>
<dbReference type="Pfam" id="PF07703">
    <property type="entry name" value="A2M_BRD"/>
    <property type="match status" value="1"/>
</dbReference>
<dbReference type="Pfam" id="PF17972">
    <property type="entry name" value="bMG5"/>
    <property type="match status" value="1"/>
</dbReference>